<feature type="transmembrane region" description="Helical" evidence="1">
    <location>
        <begin position="134"/>
        <end position="154"/>
    </location>
</feature>
<dbReference type="EMBL" id="JALIEA010000008">
    <property type="protein sequence ID" value="MCJ7857485.1"/>
    <property type="molecule type" value="Genomic_DNA"/>
</dbReference>
<dbReference type="InterPro" id="IPR003675">
    <property type="entry name" value="Rce1/LyrA-like_dom"/>
</dbReference>
<feature type="transmembrane region" description="Helical" evidence="1">
    <location>
        <begin position="175"/>
        <end position="192"/>
    </location>
</feature>
<dbReference type="GO" id="GO:0004175">
    <property type="term" value="F:endopeptidase activity"/>
    <property type="evidence" value="ECO:0007669"/>
    <property type="project" value="UniProtKB-ARBA"/>
</dbReference>
<feature type="domain" description="CAAX prenyl protease 2/Lysostaphin resistance protein A-like" evidence="2">
    <location>
        <begin position="141"/>
        <end position="255"/>
    </location>
</feature>
<evidence type="ECO:0000313" key="3">
    <source>
        <dbReference type="EMBL" id="MCJ7857485.1"/>
    </source>
</evidence>
<accession>A0A9X1WHE6</accession>
<protein>
    <submittedName>
        <fullName evidence="3">CPBP family intramembrane metalloprotease</fullName>
    </submittedName>
</protein>
<dbReference type="Pfam" id="PF02517">
    <property type="entry name" value="Rce1-like"/>
    <property type="match status" value="1"/>
</dbReference>
<dbReference type="AlphaFoldDB" id="A0A9X1WHE6"/>
<sequence length="267" mass="27337">MSLTTTRFTPSALFARRRAAATATTVAAAGAPSRRIRTRDVANVVAVVTALAVINVTAHFSQLAAVAATVPVGVAILLAIARANGMTWRDLGLARHTHGRGLLYGLGAAALVVVGVGIAVALPFTREFFFNESYANLRTALIAALVIIPLQTVLPEELAFRGVLHGTLARMGGTKLVFIASSLLFGLWHIASSLNLTASNAGLTAFLGSGTAAQWTGVGAAVVATAAAGAGLTWLRHHTGSVIAPIGLHWALNAVGALAAAAAWQLL</sequence>
<keyword evidence="4" id="KW-1185">Reference proteome</keyword>
<comment type="caution">
    <text evidence="3">The sequence shown here is derived from an EMBL/GenBank/DDBJ whole genome shotgun (WGS) entry which is preliminary data.</text>
</comment>
<reference evidence="3" key="1">
    <citation type="submission" date="2022-04" db="EMBL/GenBank/DDBJ databases">
        <title>Corynebacterium kalidii LD5P10.</title>
        <authorList>
            <person name="Sun J.Q."/>
        </authorList>
    </citation>
    <scope>NUCLEOTIDE SEQUENCE</scope>
    <source>
        <strain evidence="3">LD5P10</strain>
    </source>
</reference>
<keyword evidence="3" id="KW-0378">Hydrolase</keyword>
<feature type="transmembrane region" description="Helical" evidence="1">
    <location>
        <begin position="212"/>
        <end position="235"/>
    </location>
</feature>
<dbReference type="RefSeq" id="WP_244803232.1">
    <property type="nucleotide sequence ID" value="NZ_JALIEA010000008.1"/>
</dbReference>
<keyword evidence="1" id="KW-0812">Transmembrane</keyword>
<keyword evidence="1" id="KW-1133">Transmembrane helix</keyword>
<feature type="transmembrane region" description="Helical" evidence="1">
    <location>
        <begin position="64"/>
        <end position="81"/>
    </location>
</feature>
<dbReference type="GO" id="GO:0008237">
    <property type="term" value="F:metallopeptidase activity"/>
    <property type="evidence" value="ECO:0007669"/>
    <property type="project" value="UniProtKB-KW"/>
</dbReference>
<feature type="transmembrane region" description="Helical" evidence="1">
    <location>
        <begin position="41"/>
        <end position="58"/>
    </location>
</feature>
<gene>
    <name evidence="3" type="ORF">MUN33_01960</name>
</gene>
<dbReference type="PIRSF" id="PIRSF026622">
    <property type="entry name" value="Proteas_026622"/>
    <property type="match status" value="1"/>
</dbReference>
<dbReference type="GO" id="GO:0080120">
    <property type="term" value="P:CAAX-box protein maturation"/>
    <property type="evidence" value="ECO:0007669"/>
    <property type="project" value="UniProtKB-ARBA"/>
</dbReference>
<proteinExistence type="predicted"/>
<name>A0A9X1WHE6_9CORY</name>
<feature type="transmembrane region" description="Helical" evidence="1">
    <location>
        <begin position="242"/>
        <end position="264"/>
    </location>
</feature>
<evidence type="ECO:0000313" key="4">
    <source>
        <dbReference type="Proteomes" id="UP001139207"/>
    </source>
</evidence>
<keyword evidence="3" id="KW-0482">Metalloprotease</keyword>
<keyword evidence="1" id="KW-0472">Membrane</keyword>
<dbReference type="InterPro" id="IPR015837">
    <property type="entry name" value="UCP026622_CAAX_protease"/>
</dbReference>
<dbReference type="Proteomes" id="UP001139207">
    <property type="component" value="Unassembled WGS sequence"/>
</dbReference>
<organism evidence="3 4">
    <name type="scientific">Corynebacterium kalidii</name>
    <dbReference type="NCBI Taxonomy" id="2931982"/>
    <lineage>
        <taxon>Bacteria</taxon>
        <taxon>Bacillati</taxon>
        <taxon>Actinomycetota</taxon>
        <taxon>Actinomycetes</taxon>
        <taxon>Mycobacteriales</taxon>
        <taxon>Corynebacteriaceae</taxon>
        <taxon>Corynebacterium</taxon>
    </lineage>
</organism>
<evidence type="ECO:0000259" key="2">
    <source>
        <dbReference type="Pfam" id="PF02517"/>
    </source>
</evidence>
<evidence type="ECO:0000256" key="1">
    <source>
        <dbReference type="SAM" id="Phobius"/>
    </source>
</evidence>
<feature type="transmembrane region" description="Helical" evidence="1">
    <location>
        <begin position="102"/>
        <end position="122"/>
    </location>
</feature>
<keyword evidence="3" id="KW-0645">Protease</keyword>